<dbReference type="AlphaFoldDB" id="A0A524RKL1"/>
<dbReference type="PANTHER" id="PTHR24369:SF210">
    <property type="entry name" value="CHAOPTIN-RELATED"/>
    <property type="match status" value="1"/>
</dbReference>
<evidence type="ECO:0008006" key="7">
    <source>
        <dbReference type="Google" id="ProtNLM"/>
    </source>
</evidence>
<dbReference type="PROSITE" id="PS51450">
    <property type="entry name" value="LRR"/>
    <property type="match status" value="4"/>
</dbReference>
<comment type="caution">
    <text evidence="5">The sequence shown here is derived from an EMBL/GenBank/DDBJ whole genome shotgun (WGS) entry which is preliminary data.</text>
</comment>
<proteinExistence type="predicted"/>
<dbReference type="SMART" id="SM00369">
    <property type="entry name" value="LRR_TYP"/>
    <property type="match status" value="4"/>
</dbReference>
<dbReference type="InterPro" id="IPR050541">
    <property type="entry name" value="LRR_TM_domain-containing"/>
</dbReference>
<name>A0A524RKL1_9CHRO</name>
<accession>A0A524RKL1</accession>
<feature type="region of interest" description="Disordered" evidence="4">
    <location>
        <begin position="414"/>
        <end position="445"/>
    </location>
</feature>
<evidence type="ECO:0000256" key="2">
    <source>
        <dbReference type="ARBA" id="ARBA00022729"/>
    </source>
</evidence>
<evidence type="ECO:0000313" key="6">
    <source>
        <dbReference type="Proteomes" id="UP000317990"/>
    </source>
</evidence>
<dbReference type="Gene3D" id="3.80.10.10">
    <property type="entry name" value="Ribonuclease Inhibitor"/>
    <property type="match status" value="1"/>
</dbReference>
<dbReference type="InterPro" id="IPR032675">
    <property type="entry name" value="LRR_dom_sf"/>
</dbReference>
<evidence type="ECO:0000256" key="3">
    <source>
        <dbReference type="ARBA" id="ARBA00022737"/>
    </source>
</evidence>
<reference evidence="5 6" key="1">
    <citation type="journal article" date="2019" name="mSystems">
        <title>Life at home and on the roam: Genomic adaptions reflect the dual lifestyle of an intracellular, facultative symbiont.</title>
        <authorList>
            <person name="Burgsdorf I."/>
        </authorList>
    </citation>
    <scope>NUCLEOTIDE SEQUENCE [LARGE SCALE GENOMIC DNA]</scope>
    <source>
        <strain evidence="5">277cV</strain>
    </source>
</reference>
<evidence type="ECO:0000313" key="5">
    <source>
        <dbReference type="EMBL" id="TGG90147.1"/>
    </source>
</evidence>
<dbReference type="GO" id="GO:0005886">
    <property type="term" value="C:plasma membrane"/>
    <property type="evidence" value="ECO:0007669"/>
    <property type="project" value="TreeGrafter"/>
</dbReference>
<organism evidence="5 6">
    <name type="scientific">Aphanocapsa feldmannii 277cV</name>
    <dbReference type="NCBI Taxonomy" id="2507553"/>
    <lineage>
        <taxon>Bacteria</taxon>
        <taxon>Bacillati</taxon>
        <taxon>Cyanobacteriota</taxon>
        <taxon>Cyanophyceae</taxon>
        <taxon>Oscillatoriophycideae</taxon>
        <taxon>Chroococcales</taxon>
        <taxon>Microcystaceae</taxon>
        <taxon>Aphanocapsa</taxon>
    </lineage>
</organism>
<dbReference type="Proteomes" id="UP000317990">
    <property type="component" value="Unassembled WGS sequence"/>
</dbReference>
<protein>
    <recommendedName>
        <fullName evidence="7">Leucine-rich repeat domain-containing protein</fullName>
    </recommendedName>
</protein>
<keyword evidence="3" id="KW-0677">Repeat</keyword>
<evidence type="ECO:0000256" key="4">
    <source>
        <dbReference type="SAM" id="MobiDB-lite"/>
    </source>
</evidence>
<dbReference type="Pfam" id="PF13855">
    <property type="entry name" value="LRR_8"/>
    <property type="match status" value="1"/>
</dbReference>
<dbReference type="EMBL" id="SRMO01000096">
    <property type="protein sequence ID" value="TGG90147.1"/>
    <property type="molecule type" value="Genomic_DNA"/>
</dbReference>
<dbReference type="InterPro" id="IPR003591">
    <property type="entry name" value="Leu-rich_rpt_typical-subtyp"/>
</dbReference>
<gene>
    <name evidence="5" type="ORF">ERJ67_11270</name>
</gene>
<dbReference type="PANTHER" id="PTHR24369">
    <property type="entry name" value="ANTIGEN BSP, PUTATIVE-RELATED"/>
    <property type="match status" value="1"/>
</dbReference>
<sequence>DIFTELSSLNVLYLDNNELSSLPEDIFAGLSNLRTLYLNNNELSSLPEDVFTGISNLRILYLYNNELSGLPEDIFAGLSDLDKLNLNSNSLTCLPRSLPLSVSVDIELPRCGNLLTLIPSSLTVAEGGSSSYTVALASKPTAAVTVTVSAGAGVTLDTDTDTDGNQNSLSFSTTNWNTPQTVDMSGEQDDDAIDDTVTLAHSASGGDYIYVTADLSVTVIDDDKAPALVFTPESPTVAEGGSSIYTVRLAGSPTAAVTVTVSAGADAGVTLDTDAATDGNQNTLSFSAANWSTPQTVTVSGEQDDDEVDDTATLSHSASGGDYGSVTGDLLVTVADDDKAPALVLTPESLTLAEGGSGSYTVALAGSPSAAVTVTITPGTGAGVTLDTDAATSGNQTSLNFSAANWNTPQTVDVSAEQDDDAVDDSVTLSHSASGGDYGSVTANL</sequence>
<feature type="non-terminal residue" evidence="5">
    <location>
        <position position="1"/>
    </location>
</feature>
<dbReference type="InterPro" id="IPR001611">
    <property type="entry name" value="Leu-rich_rpt"/>
</dbReference>
<dbReference type="SMART" id="SM00364">
    <property type="entry name" value="LRR_BAC"/>
    <property type="match status" value="4"/>
</dbReference>
<dbReference type="SUPFAM" id="SSF52058">
    <property type="entry name" value="L domain-like"/>
    <property type="match status" value="1"/>
</dbReference>
<keyword evidence="1" id="KW-0433">Leucine-rich repeat</keyword>
<keyword evidence="2" id="KW-0732">Signal</keyword>
<evidence type="ECO:0000256" key="1">
    <source>
        <dbReference type="ARBA" id="ARBA00022614"/>
    </source>
</evidence>
<feature type="region of interest" description="Disordered" evidence="4">
    <location>
        <begin position="294"/>
        <end position="320"/>
    </location>
</feature>
<feature type="non-terminal residue" evidence="5">
    <location>
        <position position="445"/>
    </location>
</feature>